<gene>
    <name evidence="13" type="ORF">GCM10010411_53410</name>
</gene>
<dbReference type="PANTHER" id="PTHR24421">
    <property type="entry name" value="NITRATE/NITRITE SENSOR PROTEIN NARX-RELATED"/>
    <property type="match status" value="1"/>
</dbReference>
<dbReference type="Pfam" id="PF23539">
    <property type="entry name" value="DUF7134"/>
    <property type="match status" value="1"/>
</dbReference>
<evidence type="ECO:0000256" key="7">
    <source>
        <dbReference type="ARBA" id="ARBA00022840"/>
    </source>
</evidence>
<dbReference type="InterPro" id="IPR050482">
    <property type="entry name" value="Sensor_HK_TwoCompSys"/>
</dbReference>
<keyword evidence="9" id="KW-1133">Transmembrane helix</keyword>
<dbReference type="Gene3D" id="1.20.5.1930">
    <property type="match status" value="1"/>
</dbReference>
<dbReference type="InterPro" id="IPR036890">
    <property type="entry name" value="HATPase_C_sf"/>
</dbReference>
<dbReference type="InterPro" id="IPR011712">
    <property type="entry name" value="Sig_transdc_His_kin_sub3_dim/P"/>
</dbReference>
<dbReference type="PANTHER" id="PTHR24421:SF10">
    <property type="entry name" value="NITRATE_NITRITE SENSOR PROTEIN NARQ"/>
    <property type="match status" value="1"/>
</dbReference>
<keyword evidence="6 13" id="KW-0418">Kinase</keyword>
<dbReference type="RefSeq" id="WP_425546937.1">
    <property type="nucleotide sequence ID" value="NZ_BAAATD010000007.1"/>
</dbReference>
<comment type="caution">
    <text evidence="13">The sequence shown here is derived from an EMBL/GenBank/DDBJ whole genome shotgun (WGS) entry which is preliminary data.</text>
</comment>
<dbReference type="Pfam" id="PF07730">
    <property type="entry name" value="HisKA_3"/>
    <property type="match status" value="1"/>
</dbReference>
<proteinExistence type="predicted"/>
<sequence length="385" mass="40668">MTGWGEARQACRSHPYAADMLLALGGFVIFQWVAPMVGEQPTPTWFGTGLGLVAFGALAHRRMWPFPVLLVTVGVTATQLLTGGGKSALMLASTIGVYTVAANIDRRLVVAKVGVGSAVLLGTAGTIGSDGHWASADNVGLVLQCALAAAVGAAVQNKRAYLTEVERRARVAEETKEQEARRRVAEERLRIARDLHDVLAHHIAVINVQAGVAAHVLEDDVGQAHEALGHVRRAGQDALNELRVTVGVLRRPDGEPPEPAPGLDRLPQLIASFEKCGLKTRMRADGDPAPVPVPVELAAYRIVQEALTNVTKHSGADQATVRLEHRPGELAVEISDRGRGNGKVNGSGHGLVGMRERALALGGTFAAAPRPDGGFQVLAVLPVTR</sequence>
<evidence type="ECO:0000256" key="6">
    <source>
        <dbReference type="ARBA" id="ARBA00022777"/>
    </source>
</evidence>
<comment type="catalytic activity">
    <reaction evidence="1">
        <text>ATP + protein L-histidine = ADP + protein N-phospho-L-histidine.</text>
        <dbReference type="EC" id="2.7.13.3"/>
    </reaction>
</comment>
<dbReference type="Pfam" id="PF02518">
    <property type="entry name" value="HATPase_c"/>
    <property type="match status" value="1"/>
</dbReference>
<evidence type="ECO:0000313" key="13">
    <source>
        <dbReference type="EMBL" id="GAA2612055.1"/>
    </source>
</evidence>
<keyword evidence="8" id="KW-0902">Two-component regulatory system</keyword>
<evidence type="ECO:0000259" key="10">
    <source>
        <dbReference type="Pfam" id="PF02518"/>
    </source>
</evidence>
<evidence type="ECO:0000313" key="14">
    <source>
        <dbReference type="Proteomes" id="UP001501509"/>
    </source>
</evidence>
<feature type="domain" description="Histidine kinase/HSP90-like ATPase" evidence="10">
    <location>
        <begin position="297"/>
        <end position="384"/>
    </location>
</feature>
<accession>A0ABP6CI71</accession>
<dbReference type="GO" id="GO:0016301">
    <property type="term" value="F:kinase activity"/>
    <property type="evidence" value="ECO:0007669"/>
    <property type="project" value="UniProtKB-KW"/>
</dbReference>
<evidence type="ECO:0000256" key="5">
    <source>
        <dbReference type="ARBA" id="ARBA00022741"/>
    </source>
</evidence>
<dbReference type="Proteomes" id="UP001501509">
    <property type="component" value="Unassembled WGS sequence"/>
</dbReference>
<keyword evidence="5" id="KW-0547">Nucleotide-binding</keyword>
<evidence type="ECO:0000256" key="9">
    <source>
        <dbReference type="SAM" id="Phobius"/>
    </source>
</evidence>
<feature type="domain" description="DUF7134" evidence="12">
    <location>
        <begin position="9"/>
        <end position="145"/>
    </location>
</feature>
<evidence type="ECO:0000256" key="1">
    <source>
        <dbReference type="ARBA" id="ARBA00000085"/>
    </source>
</evidence>
<dbReference type="Gene3D" id="3.30.565.10">
    <property type="entry name" value="Histidine kinase-like ATPase, C-terminal domain"/>
    <property type="match status" value="1"/>
</dbReference>
<keyword evidence="9" id="KW-0472">Membrane</keyword>
<keyword evidence="3" id="KW-0597">Phosphoprotein</keyword>
<dbReference type="InterPro" id="IPR055558">
    <property type="entry name" value="DUF7134"/>
</dbReference>
<dbReference type="EMBL" id="BAAATD010000007">
    <property type="protein sequence ID" value="GAA2612055.1"/>
    <property type="molecule type" value="Genomic_DNA"/>
</dbReference>
<dbReference type="SUPFAM" id="SSF55874">
    <property type="entry name" value="ATPase domain of HSP90 chaperone/DNA topoisomerase II/histidine kinase"/>
    <property type="match status" value="1"/>
</dbReference>
<keyword evidence="14" id="KW-1185">Reference proteome</keyword>
<organism evidence="13 14">
    <name type="scientific">Actinomadura fulvescens</name>
    <dbReference type="NCBI Taxonomy" id="46160"/>
    <lineage>
        <taxon>Bacteria</taxon>
        <taxon>Bacillati</taxon>
        <taxon>Actinomycetota</taxon>
        <taxon>Actinomycetes</taxon>
        <taxon>Streptosporangiales</taxon>
        <taxon>Thermomonosporaceae</taxon>
        <taxon>Actinomadura</taxon>
    </lineage>
</organism>
<feature type="transmembrane region" description="Helical" evidence="9">
    <location>
        <begin position="20"/>
        <end position="38"/>
    </location>
</feature>
<evidence type="ECO:0000256" key="4">
    <source>
        <dbReference type="ARBA" id="ARBA00022679"/>
    </source>
</evidence>
<feature type="domain" description="Signal transduction histidine kinase subgroup 3 dimerisation and phosphoacceptor" evidence="11">
    <location>
        <begin position="187"/>
        <end position="253"/>
    </location>
</feature>
<dbReference type="EC" id="2.7.13.3" evidence="2"/>
<feature type="transmembrane region" description="Helical" evidence="9">
    <location>
        <begin position="44"/>
        <end position="60"/>
    </location>
</feature>
<evidence type="ECO:0000259" key="12">
    <source>
        <dbReference type="Pfam" id="PF23539"/>
    </source>
</evidence>
<keyword evidence="9" id="KW-0812">Transmembrane</keyword>
<keyword evidence="4" id="KW-0808">Transferase</keyword>
<evidence type="ECO:0000256" key="3">
    <source>
        <dbReference type="ARBA" id="ARBA00022553"/>
    </source>
</evidence>
<dbReference type="InterPro" id="IPR003594">
    <property type="entry name" value="HATPase_dom"/>
</dbReference>
<protein>
    <recommendedName>
        <fullName evidence="2">histidine kinase</fullName>
        <ecNumber evidence="2">2.7.13.3</ecNumber>
    </recommendedName>
</protein>
<dbReference type="CDD" id="cd16917">
    <property type="entry name" value="HATPase_UhpB-NarQ-NarX-like"/>
    <property type="match status" value="1"/>
</dbReference>
<evidence type="ECO:0000259" key="11">
    <source>
        <dbReference type="Pfam" id="PF07730"/>
    </source>
</evidence>
<keyword evidence="7" id="KW-0067">ATP-binding</keyword>
<reference evidence="14" key="1">
    <citation type="journal article" date="2019" name="Int. J. Syst. Evol. Microbiol.">
        <title>The Global Catalogue of Microorganisms (GCM) 10K type strain sequencing project: providing services to taxonomists for standard genome sequencing and annotation.</title>
        <authorList>
            <consortium name="The Broad Institute Genomics Platform"/>
            <consortium name="The Broad Institute Genome Sequencing Center for Infectious Disease"/>
            <person name="Wu L."/>
            <person name="Ma J."/>
        </authorList>
    </citation>
    <scope>NUCLEOTIDE SEQUENCE [LARGE SCALE GENOMIC DNA]</scope>
    <source>
        <strain evidence="14">JCM 6833</strain>
    </source>
</reference>
<evidence type="ECO:0000256" key="2">
    <source>
        <dbReference type="ARBA" id="ARBA00012438"/>
    </source>
</evidence>
<evidence type="ECO:0000256" key="8">
    <source>
        <dbReference type="ARBA" id="ARBA00023012"/>
    </source>
</evidence>
<name>A0ABP6CI71_9ACTN</name>